<dbReference type="Pfam" id="PF00534">
    <property type="entry name" value="Glycos_transf_1"/>
    <property type="match status" value="1"/>
</dbReference>
<feature type="domain" description="Sucrose synthase first GT-B" evidence="9">
    <location>
        <begin position="260"/>
        <end position="552"/>
    </location>
</feature>
<evidence type="ECO:0000259" key="10">
    <source>
        <dbReference type="Pfam" id="PF24861"/>
    </source>
</evidence>
<proteinExistence type="inferred from homology"/>
<dbReference type="Pfam" id="PF24862">
    <property type="entry name" value="SUS_EPBD"/>
    <property type="match status" value="1"/>
</dbReference>
<sequence length="815" mass="93940">MHELLEAVLSSDEKTALYQLILTLKSTSTSSKCFFLRNEILQTFAYYCQQSQKPAYFYHSSSIGKLIHYTHEMIVEEEATWFVVRPKIASQQVWRVKSDLTSYEEMTSQAYLDVSDRLVNSYQPHLLEIDLKPFYEDAPKLCDSRNIGQGLAYLNHYLSNKLLTEPQYWLEVMFQALHQLNYDGIPLLISDRITSGQELVKQVKQALKLLASQPPEEPYEKFRFQLQELGFEPGWGNTAARVRETLQLLDRLIDTPQPAILEAFVARVPAIFRVVFISIHGWVAQEDVLGRDETLGQVIYVLEQTRSLENKLQQEIKIAGLDLLGIQPHIIILTRLIPCCEGTDCNLRLEKVQDTENAWILRVPFREFNTQITSKWISKFEIWPYLETFAEDAEKQLLTQFNGCPNLIIGNYSDGSLVASLLSRSLKVTQCNIAHSLEKAKYLFSNLYWSDLEEQYHFSAQFTADLISMNAADFIITSSYEEIVGTPDTMGQYESYKCFTMPHLYHVVDGIDLFSPKFNKVPPGVSEKIFFPYTQKEKRNPSLSAQVQDLLFDCQCPQIFGHLEQPQKRPILSIATITSIKNLTGLAECFGKSQALQEHCNLIIITTKLHPDEATVPEEAEEIQKLNEIINEYHLHGKIRWIGMRLPSINIGEAYRIVSDRRGIYVHFARFESFGRSIIEAMISGLPSFATEFGGALEIFDERDNGFIINPTDLEGTANKILAFIEKCNTYPEYWNQISNTFIERIRNRYNWEIHTSKLLSLAKIFSFWNFVAPENNEVRDRYMETIFHLVFKPRAEKILEKHMGCFAPGVESRE</sequence>
<evidence type="ECO:0000256" key="5">
    <source>
        <dbReference type="ARBA" id="ARBA00022679"/>
    </source>
</evidence>
<comment type="catalytic activity">
    <reaction evidence="6">
        <text>an NDP-alpha-D-glucose + D-fructose = a ribonucleoside 5'-diphosphate + sucrose + H(+)</text>
        <dbReference type="Rhea" id="RHEA:16241"/>
        <dbReference type="ChEBI" id="CHEBI:15378"/>
        <dbReference type="ChEBI" id="CHEBI:17992"/>
        <dbReference type="ChEBI" id="CHEBI:37721"/>
        <dbReference type="ChEBI" id="CHEBI:57930"/>
        <dbReference type="ChEBI" id="CHEBI:76533"/>
        <dbReference type="EC" id="2.4.1.13"/>
    </reaction>
</comment>
<dbReference type="SUPFAM" id="SSF53756">
    <property type="entry name" value="UDP-Glycosyltransferase/glycogen phosphorylase"/>
    <property type="match status" value="1"/>
</dbReference>
<evidence type="ECO:0000259" key="9">
    <source>
        <dbReference type="Pfam" id="PF00862"/>
    </source>
</evidence>
<evidence type="ECO:0000256" key="3">
    <source>
        <dbReference type="ARBA" id="ARBA00020955"/>
    </source>
</evidence>
<comment type="similarity">
    <text evidence="1">Belongs to the glycosyltransferase 1 family.</text>
</comment>
<dbReference type="Pfam" id="PF24861">
    <property type="entry name" value="SUS_N"/>
    <property type="match status" value="1"/>
</dbReference>
<dbReference type="Pfam" id="PF00862">
    <property type="entry name" value="GT-B_Sucrose_synth"/>
    <property type="match status" value="1"/>
</dbReference>
<evidence type="ECO:0000313" key="13">
    <source>
        <dbReference type="Proteomes" id="UP000632766"/>
    </source>
</evidence>
<feature type="domain" description="Glycosyl transferase family 1" evidence="8">
    <location>
        <begin position="562"/>
        <end position="728"/>
    </location>
</feature>
<dbReference type="Gene3D" id="1.20.120.1230">
    <property type="match status" value="1"/>
</dbReference>
<protein>
    <recommendedName>
        <fullName evidence="3 7">Sucrose synthase</fullName>
        <ecNumber evidence="2 7">2.4.1.13</ecNumber>
    </recommendedName>
</protein>
<name>A0A8J7L879_9NOST</name>
<dbReference type="InterPro" id="IPR001296">
    <property type="entry name" value="Glyco_trans_1"/>
</dbReference>
<dbReference type="EMBL" id="JAECZC010000017">
    <property type="protein sequence ID" value="MBH8562915.1"/>
    <property type="molecule type" value="Genomic_DNA"/>
</dbReference>
<gene>
    <name evidence="12" type="ORF">I8748_12105</name>
</gene>
<organism evidence="12 13">
    <name type="scientific">Amazonocrinis nigriterrae CENA67</name>
    <dbReference type="NCBI Taxonomy" id="2794033"/>
    <lineage>
        <taxon>Bacteria</taxon>
        <taxon>Bacillati</taxon>
        <taxon>Cyanobacteriota</taxon>
        <taxon>Cyanophyceae</taxon>
        <taxon>Nostocales</taxon>
        <taxon>Nostocaceae</taxon>
        <taxon>Amazonocrinis</taxon>
        <taxon>Amazonocrinis nigriterrae</taxon>
    </lineage>
</organism>
<keyword evidence="5 12" id="KW-0808">Transferase</keyword>
<evidence type="ECO:0000259" key="8">
    <source>
        <dbReference type="Pfam" id="PF00534"/>
    </source>
</evidence>
<dbReference type="InterPro" id="IPR012820">
    <property type="entry name" value="Sucrose_synthase_pln/cyn"/>
</dbReference>
<dbReference type="PANTHER" id="PTHR45839">
    <property type="match status" value="1"/>
</dbReference>
<dbReference type="InterPro" id="IPR056735">
    <property type="entry name" value="SUS_N"/>
</dbReference>
<dbReference type="GO" id="GO:0016157">
    <property type="term" value="F:sucrose synthase activity"/>
    <property type="evidence" value="ECO:0007669"/>
    <property type="project" value="UniProtKB-UniRule"/>
</dbReference>
<dbReference type="InterPro" id="IPR000368">
    <property type="entry name" value="Sucrose_synth_GT-B1"/>
</dbReference>
<evidence type="ECO:0000256" key="4">
    <source>
        <dbReference type="ARBA" id="ARBA00022676"/>
    </source>
</evidence>
<feature type="domain" description="Sucrose synthase EPBD" evidence="11">
    <location>
        <begin position="149"/>
        <end position="237"/>
    </location>
</feature>
<accession>A0A8J7L879</accession>
<reference evidence="12 13" key="1">
    <citation type="journal article" date="2021" name="Int. J. Syst. Evol. Microbiol.">
        <title>Amazonocrinis nigriterrae gen. nov., sp. nov., Atlanticothrix silvestris gen. nov., sp. nov. and Dendronalium phyllosphericum gen. nov., sp. nov., nostocacean cyanobacteria from Brazilian environments.</title>
        <authorList>
            <person name="Alvarenga D.O."/>
            <person name="Andreote A.P.D."/>
            <person name="Branco L.H.Z."/>
            <person name="Delbaje E."/>
            <person name="Cruz R.B."/>
            <person name="Varani A.M."/>
            <person name="Fiore M.F."/>
        </authorList>
    </citation>
    <scope>NUCLEOTIDE SEQUENCE [LARGE SCALE GENOMIC DNA]</scope>
    <source>
        <strain evidence="12 13">CENA67</strain>
    </source>
</reference>
<dbReference type="InterPro" id="IPR056736">
    <property type="entry name" value="SUS_EPBD"/>
</dbReference>
<evidence type="ECO:0000259" key="11">
    <source>
        <dbReference type="Pfam" id="PF24862"/>
    </source>
</evidence>
<evidence type="ECO:0000256" key="6">
    <source>
        <dbReference type="ARBA" id="ARBA00049030"/>
    </source>
</evidence>
<keyword evidence="4 12" id="KW-0328">Glycosyltransferase</keyword>
<dbReference type="AlphaFoldDB" id="A0A8J7L879"/>
<dbReference type="PANTHER" id="PTHR45839:SF7">
    <property type="entry name" value="SUCROSE SYNTHASE 1"/>
    <property type="match status" value="1"/>
</dbReference>
<dbReference type="GO" id="GO:0005985">
    <property type="term" value="P:sucrose metabolic process"/>
    <property type="evidence" value="ECO:0007669"/>
    <property type="project" value="UniProtKB-UniRule"/>
</dbReference>
<dbReference type="Gene3D" id="3.10.450.330">
    <property type="match status" value="1"/>
</dbReference>
<evidence type="ECO:0000256" key="2">
    <source>
        <dbReference type="ARBA" id="ARBA00012540"/>
    </source>
</evidence>
<dbReference type="NCBIfam" id="TIGR02470">
    <property type="entry name" value="sucr_synth"/>
    <property type="match status" value="1"/>
</dbReference>
<feature type="domain" description="Sucrose synthase N-terminal" evidence="10">
    <location>
        <begin position="15"/>
        <end position="114"/>
    </location>
</feature>
<keyword evidence="13" id="KW-1185">Reference proteome</keyword>
<dbReference type="RefSeq" id="WP_198124815.1">
    <property type="nucleotide sequence ID" value="NZ_JAECZC010000017.1"/>
</dbReference>
<comment type="caution">
    <text evidence="12">The sequence shown here is derived from an EMBL/GenBank/DDBJ whole genome shotgun (WGS) entry which is preliminary data.</text>
</comment>
<dbReference type="Proteomes" id="UP000632766">
    <property type="component" value="Unassembled WGS sequence"/>
</dbReference>
<evidence type="ECO:0000313" key="12">
    <source>
        <dbReference type="EMBL" id="MBH8562915.1"/>
    </source>
</evidence>
<evidence type="ECO:0000256" key="1">
    <source>
        <dbReference type="ARBA" id="ARBA00006530"/>
    </source>
</evidence>
<dbReference type="Gene3D" id="3.40.50.2000">
    <property type="entry name" value="Glycogen Phosphorylase B"/>
    <property type="match status" value="2"/>
</dbReference>
<dbReference type="EC" id="2.4.1.13" evidence="2 7"/>
<evidence type="ECO:0000256" key="7">
    <source>
        <dbReference type="NCBIfam" id="TIGR02470"/>
    </source>
</evidence>